<evidence type="ECO:0000259" key="5">
    <source>
        <dbReference type="PROSITE" id="PS50977"/>
    </source>
</evidence>
<keyword evidence="1" id="KW-0805">Transcription regulation</keyword>
<feature type="DNA-binding region" description="H-T-H motif" evidence="4">
    <location>
        <begin position="34"/>
        <end position="53"/>
    </location>
</feature>
<dbReference type="Gene3D" id="1.10.357.10">
    <property type="entry name" value="Tetracycline Repressor, domain 2"/>
    <property type="match status" value="1"/>
</dbReference>
<evidence type="ECO:0000313" key="6">
    <source>
        <dbReference type="EMBL" id="MBE4909553.1"/>
    </source>
</evidence>
<dbReference type="PANTHER" id="PTHR47506">
    <property type="entry name" value="TRANSCRIPTIONAL REGULATORY PROTEIN"/>
    <property type="match status" value="1"/>
</dbReference>
<dbReference type="InterPro" id="IPR001647">
    <property type="entry name" value="HTH_TetR"/>
</dbReference>
<dbReference type="SUPFAM" id="SSF48498">
    <property type="entry name" value="Tetracyclin repressor-like, C-terminal domain"/>
    <property type="match status" value="1"/>
</dbReference>
<proteinExistence type="predicted"/>
<dbReference type="PROSITE" id="PS50977">
    <property type="entry name" value="HTH_TETR_2"/>
    <property type="match status" value="1"/>
</dbReference>
<evidence type="ECO:0000256" key="1">
    <source>
        <dbReference type="ARBA" id="ARBA00023015"/>
    </source>
</evidence>
<reference evidence="6 7" key="1">
    <citation type="submission" date="2020-10" db="EMBL/GenBank/DDBJ databases">
        <title>Bacillus sp. HD4P25, an endophyte from a halophyte.</title>
        <authorList>
            <person name="Sun J.-Q."/>
        </authorList>
    </citation>
    <scope>NUCLEOTIDE SEQUENCE [LARGE SCALE GENOMIC DNA]</scope>
    <source>
        <strain evidence="6 7">YIM 93174</strain>
    </source>
</reference>
<dbReference type="InterPro" id="IPR041612">
    <property type="entry name" value="YfiR_C"/>
</dbReference>
<organism evidence="6 7">
    <name type="scientific">Litchfieldia luteola</name>
    <dbReference type="NCBI Taxonomy" id="682179"/>
    <lineage>
        <taxon>Bacteria</taxon>
        <taxon>Bacillati</taxon>
        <taxon>Bacillota</taxon>
        <taxon>Bacilli</taxon>
        <taxon>Bacillales</taxon>
        <taxon>Bacillaceae</taxon>
        <taxon>Litchfieldia</taxon>
    </lineage>
</organism>
<dbReference type="InterPro" id="IPR036271">
    <property type="entry name" value="Tet_transcr_reg_TetR-rel_C_sf"/>
</dbReference>
<evidence type="ECO:0000256" key="4">
    <source>
        <dbReference type="PROSITE-ProRule" id="PRU00335"/>
    </source>
</evidence>
<dbReference type="Pfam" id="PF00440">
    <property type="entry name" value="TetR_N"/>
    <property type="match status" value="1"/>
</dbReference>
<dbReference type="Gene3D" id="1.10.10.60">
    <property type="entry name" value="Homeodomain-like"/>
    <property type="match status" value="1"/>
</dbReference>
<evidence type="ECO:0000256" key="2">
    <source>
        <dbReference type="ARBA" id="ARBA00023125"/>
    </source>
</evidence>
<protein>
    <submittedName>
        <fullName evidence="6">TetR/AcrR family transcriptional regulator</fullName>
    </submittedName>
</protein>
<dbReference type="EMBL" id="JADCLJ010000022">
    <property type="protein sequence ID" value="MBE4909553.1"/>
    <property type="molecule type" value="Genomic_DNA"/>
</dbReference>
<dbReference type="SUPFAM" id="SSF46689">
    <property type="entry name" value="Homeodomain-like"/>
    <property type="match status" value="1"/>
</dbReference>
<keyword evidence="2 4" id="KW-0238">DNA-binding</keyword>
<gene>
    <name evidence="6" type="ORF">IMZ08_15990</name>
</gene>
<dbReference type="PRINTS" id="PR00455">
    <property type="entry name" value="HTHTETR"/>
</dbReference>
<dbReference type="Proteomes" id="UP001516662">
    <property type="component" value="Unassembled WGS sequence"/>
</dbReference>
<feature type="domain" description="HTH tetR-type" evidence="5">
    <location>
        <begin position="11"/>
        <end position="71"/>
    </location>
</feature>
<sequence>MPPIVSDEYKEKKRKEILESAFEAFGEKGFQISTIDDIVSISGMSKGAIYNYFESKEDIYLQLMNMRTDQDFAKIDKQFEGMKTATEKLMYLFSVYTKAESNPKWQNSIRVHIEFWITSSRQEELQKLMIDRYNQKYLSYLENVLQEGINRGEFHENCDPRLVASLFWGIIDGVCLHYSVIGEHYAYKEIIKKAEEIIFHYLMTIKE</sequence>
<dbReference type="InterPro" id="IPR009057">
    <property type="entry name" value="Homeodomain-like_sf"/>
</dbReference>
<dbReference type="PANTHER" id="PTHR47506:SF6">
    <property type="entry name" value="HTH-TYPE TRANSCRIPTIONAL REPRESSOR NEMR"/>
    <property type="match status" value="1"/>
</dbReference>
<evidence type="ECO:0000313" key="7">
    <source>
        <dbReference type="Proteomes" id="UP001516662"/>
    </source>
</evidence>
<evidence type="ECO:0000256" key="3">
    <source>
        <dbReference type="ARBA" id="ARBA00023163"/>
    </source>
</evidence>
<keyword evidence="3" id="KW-0804">Transcription</keyword>
<dbReference type="RefSeq" id="WP_193538281.1">
    <property type="nucleotide sequence ID" value="NZ_JADCLJ010000022.1"/>
</dbReference>
<accession>A0ABR9QM31</accession>
<keyword evidence="7" id="KW-1185">Reference proteome</keyword>
<comment type="caution">
    <text evidence="6">The sequence shown here is derived from an EMBL/GenBank/DDBJ whole genome shotgun (WGS) entry which is preliminary data.</text>
</comment>
<dbReference type="Pfam" id="PF17922">
    <property type="entry name" value="TetR_C_17"/>
    <property type="match status" value="1"/>
</dbReference>
<name>A0ABR9QM31_9BACI</name>